<dbReference type="InterPro" id="IPR003611">
    <property type="entry name" value="NUMOD3"/>
</dbReference>
<sequence length="236" mass="27779">MNIQNNYNCNLYNVSGIYRIFNTITKDFYIGSAVRLGVRFRKHLRQLESGKHHSIILQRAYTKYGSNVFRFEIVLICQKQYLIYYEQQLINELNPKYNICKIANSVLGYKWTDEQREKARKRQIGNKNRVGKKHSLSSRMKISKNHANVKKDNNPWFGKTPSKETRDKMRNAKLGKKLSEITKEKMLIKRRKPIIVNNIYYDSIKTASKKLGISTSTLCRWAKQNKNNCKYTNGVN</sequence>
<dbReference type="NCBIfam" id="TIGR01453">
    <property type="entry name" value="grpIintron_endo"/>
    <property type="match status" value="1"/>
</dbReference>
<evidence type="ECO:0000256" key="1">
    <source>
        <dbReference type="ARBA" id="ARBA00001946"/>
    </source>
</evidence>
<dbReference type="PROSITE" id="PS50164">
    <property type="entry name" value="GIY_YIG"/>
    <property type="match status" value="1"/>
</dbReference>
<dbReference type="InterPro" id="IPR006350">
    <property type="entry name" value="Intron_endoG1"/>
</dbReference>
<comment type="similarity">
    <text evidence="2">To endonucleases of group I introns of fungi and phage.</text>
</comment>
<dbReference type="SUPFAM" id="SSF82771">
    <property type="entry name" value="GIY-YIG endonuclease"/>
    <property type="match status" value="1"/>
</dbReference>
<evidence type="ECO:0000256" key="3">
    <source>
        <dbReference type="ARBA" id="ARBA00022842"/>
    </source>
</evidence>
<organism evidence="5">
    <name type="scientific">Siphoviridae sp. gcode 4</name>
    <dbReference type="NCBI Taxonomy" id="2838368"/>
    <lineage>
        <taxon>Viruses</taxon>
        <taxon>Duplodnaviria</taxon>
        <taxon>Heunggongvirae</taxon>
        <taxon>Uroviricota</taxon>
        <taxon>Caudoviricetes</taxon>
    </lineage>
</organism>
<keyword evidence="5" id="KW-0540">Nuclease</keyword>
<evidence type="ECO:0000313" key="5">
    <source>
        <dbReference type="EMBL" id="DAE92721.1"/>
    </source>
</evidence>
<reference evidence="5" key="1">
    <citation type="journal article" date="2021" name="Proc. Natl. Acad. Sci. U.S.A.">
        <title>A Catalog of Tens of Thousands of Viruses from Human Metagenomes Reveals Hidden Associations with Chronic Diseases.</title>
        <authorList>
            <person name="Tisza M.J."/>
            <person name="Buck C.B."/>
        </authorList>
    </citation>
    <scope>NUCLEOTIDE SEQUENCE</scope>
    <source>
        <strain evidence="5">Ctw1L9</strain>
    </source>
</reference>
<accession>A0A8S5RTW4</accession>
<keyword evidence="3" id="KW-0460">Magnesium</keyword>
<evidence type="ECO:0000259" key="4">
    <source>
        <dbReference type="PROSITE" id="PS50164"/>
    </source>
</evidence>
<dbReference type="Gene3D" id="3.40.1440.10">
    <property type="entry name" value="GIY-YIG endonuclease"/>
    <property type="match status" value="1"/>
</dbReference>
<dbReference type="GO" id="GO:0004519">
    <property type="term" value="F:endonuclease activity"/>
    <property type="evidence" value="ECO:0007669"/>
    <property type="project" value="UniProtKB-KW"/>
</dbReference>
<dbReference type="Pfam" id="PF01541">
    <property type="entry name" value="GIY-YIG"/>
    <property type="match status" value="1"/>
</dbReference>
<dbReference type="EMBL" id="BK059154">
    <property type="protein sequence ID" value="DAE92721.1"/>
    <property type="molecule type" value="Genomic_DNA"/>
</dbReference>
<keyword evidence="5" id="KW-0378">Hydrolase</keyword>
<dbReference type="GO" id="GO:0003677">
    <property type="term" value="F:DNA binding"/>
    <property type="evidence" value="ECO:0007669"/>
    <property type="project" value="InterPro"/>
</dbReference>
<dbReference type="SMART" id="SM00496">
    <property type="entry name" value="IENR2"/>
    <property type="match status" value="4"/>
</dbReference>
<comment type="cofactor">
    <cofactor evidence="1">
        <name>Mg(2+)</name>
        <dbReference type="ChEBI" id="CHEBI:18420"/>
    </cofactor>
</comment>
<name>A0A8S5RTW4_9CAUD</name>
<dbReference type="Pfam" id="PF07460">
    <property type="entry name" value="NUMOD3"/>
    <property type="match status" value="2"/>
</dbReference>
<evidence type="ECO:0000256" key="2">
    <source>
        <dbReference type="ARBA" id="ARBA00010045"/>
    </source>
</evidence>
<protein>
    <submittedName>
        <fullName evidence="5">Intron associated endonuclease</fullName>
    </submittedName>
</protein>
<dbReference type="SMART" id="SM00465">
    <property type="entry name" value="GIYc"/>
    <property type="match status" value="1"/>
</dbReference>
<dbReference type="InterPro" id="IPR035901">
    <property type="entry name" value="GIY-YIG_endonuc_sf"/>
</dbReference>
<dbReference type="SUPFAM" id="SSF64496">
    <property type="entry name" value="DNA-binding domain of intron-encoded endonucleases"/>
    <property type="match status" value="1"/>
</dbReference>
<dbReference type="InterPro" id="IPR000305">
    <property type="entry name" value="GIY-YIG_endonuc"/>
</dbReference>
<feature type="domain" description="GIY-YIG" evidence="4">
    <location>
        <begin position="13"/>
        <end position="99"/>
    </location>
</feature>
<keyword evidence="5" id="KW-0255">Endonuclease</keyword>
<proteinExistence type="predicted"/>